<feature type="domain" description="CENP-V/GFA" evidence="5">
    <location>
        <begin position="5"/>
        <end position="118"/>
    </location>
</feature>
<dbReference type="VEuPathDB" id="FungiDB:Z520_05258"/>
<keyword evidence="3" id="KW-0862">Zinc</keyword>
<evidence type="ECO:0000313" key="7">
    <source>
        <dbReference type="Proteomes" id="UP000053411"/>
    </source>
</evidence>
<dbReference type="RefSeq" id="XP_016632920.1">
    <property type="nucleotide sequence ID" value="XM_016775761.1"/>
</dbReference>
<dbReference type="STRING" id="1442371.A0A0D2JZ48"/>
<accession>A0A0D2JZ48</accession>
<evidence type="ECO:0000256" key="3">
    <source>
        <dbReference type="ARBA" id="ARBA00022833"/>
    </source>
</evidence>
<dbReference type="OrthoDB" id="9985472at2759"/>
<evidence type="ECO:0000256" key="4">
    <source>
        <dbReference type="ARBA" id="ARBA00023239"/>
    </source>
</evidence>
<keyword evidence="4" id="KW-0456">Lyase</keyword>
<dbReference type="InterPro" id="IPR011057">
    <property type="entry name" value="Mss4-like_sf"/>
</dbReference>
<dbReference type="EMBL" id="KN848070">
    <property type="protein sequence ID" value="KIX98797.1"/>
    <property type="molecule type" value="Genomic_DNA"/>
</dbReference>
<dbReference type="PROSITE" id="PS51891">
    <property type="entry name" value="CENP_V_GFA"/>
    <property type="match status" value="1"/>
</dbReference>
<dbReference type="GO" id="GO:0046872">
    <property type="term" value="F:metal ion binding"/>
    <property type="evidence" value="ECO:0007669"/>
    <property type="project" value="UniProtKB-KW"/>
</dbReference>
<dbReference type="AlphaFoldDB" id="A0A0D2JZ48"/>
<dbReference type="GeneID" id="27711004"/>
<dbReference type="PANTHER" id="PTHR33337:SF40">
    <property type="entry name" value="CENP-V_GFA DOMAIN-CONTAINING PROTEIN-RELATED"/>
    <property type="match status" value="1"/>
</dbReference>
<sequence length="154" mass="16996">MPHTLPGGCYCGAIRYEVTLDDPEKDARTSICHCGNCKKFTGGNFGITSKIPRSSFKVTQGQDKVTVHEADNGTGTILHREFCRECGSGLLEYGANAGDFVYIFYGTLDHPTDLPPKGEFFTSRRDSWMPEVPGTFSSIFSLPNPRPSWSCNVF</sequence>
<keyword evidence="7" id="KW-1185">Reference proteome</keyword>
<dbReference type="SUPFAM" id="SSF51316">
    <property type="entry name" value="Mss4-like"/>
    <property type="match status" value="1"/>
</dbReference>
<dbReference type="Gene3D" id="3.90.1590.10">
    <property type="entry name" value="glutathione-dependent formaldehyde- activating enzyme (gfa)"/>
    <property type="match status" value="1"/>
</dbReference>
<protein>
    <recommendedName>
        <fullName evidence="5">CENP-V/GFA domain-containing protein</fullName>
    </recommendedName>
</protein>
<evidence type="ECO:0000313" key="6">
    <source>
        <dbReference type="EMBL" id="KIX98797.1"/>
    </source>
</evidence>
<dbReference type="InterPro" id="IPR006913">
    <property type="entry name" value="CENP-V/GFA"/>
</dbReference>
<dbReference type="Pfam" id="PF04828">
    <property type="entry name" value="GFA"/>
    <property type="match status" value="1"/>
</dbReference>
<proteinExistence type="inferred from homology"/>
<dbReference type="PANTHER" id="PTHR33337">
    <property type="entry name" value="GFA DOMAIN-CONTAINING PROTEIN"/>
    <property type="match status" value="1"/>
</dbReference>
<evidence type="ECO:0000256" key="2">
    <source>
        <dbReference type="ARBA" id="ARBA00022723"/>
    </source>
</evidence>
<organism evidence="6 7">
    <name type="scientific">Fonsecaea multimorphosa CBS 102226</name>
    <dbReference type="NCBI Taxonomy" id="1442371"/>
    <lineage>
        <taxon>Eukaryota</taxon>
        <taxon>Fungi</taxon>
        <taxon>Dikarya</taxon>
        <taxon>Ascomycota</taxon>
        <taxon>Pezizomycotina</taxon>
        <taxon>Eurotiomycetes</taxon>
        <taxon>Chaetothyriomycetidae</taxon>
        <taxon>Chaetothyriales</taxon>
        <taxon>Herpotrichiellaceae</taxon>
        <taxon>Fonsecaea</taxon>
    </lineage>
</organism>
<keyword evidence="2" id="KW-0479">Metal-binding</keyword>
<name>A0A0D2JZ48_9EURO</name>
<evidence type="ECO:0000256" key="1">
    <source>
        <dbReference type="ARBA" id="ARBA00005495"/>
    </source>
</evidence>
<comment type="similarity">
    <text evidence="1">Belongs to the Gfa family.</text>
</comment>
<dbReference type="GO" id="GO:0016846">
    <property type="term" value="F:carbon-sulfur lyase activity"/>
    <property type="evidence" value="ECO:0007669"/>
    <property type="project" value="InterPro"/>
</dbReference>
<evidence type="ECO:0000259" key="5">
    <source>
        <dbReference type="PROSITE" id="PS51891"/>
    </source>
</evidence>
<gene>
    <name evidence="6" type="ORF">Z520_05258</name>
</gene>
<reference evidence="6 7" key="1">
    <citation type="submission" date="2015-01" db="EMBL/GenBank/DDBJ databases">
        <title>The Genome Sequence of Fonsecaea multimorphosa CBS 102226.</title>
        <authorList>
            <consortium name="The Broad Institute Genomics Platform"/>
            <person name="Cuomo C."/>
            <person name="de Hoog S."/>
            <person name="Gorbushina A."/>
            <person name="Stielow B."/>
            <person name="Teixiera M."/>
            <person name="Abouelleil A."/>
            <person name="Chapman S.B."/>
            <person name="Priest M."/>
            <person name="Young S.K."/>
            <person name="Wortman J."/>
            <person name="Nusbaum C."/>
            <person name="Birren B."/>
        </authorList>
    </citation>
    <scope>NUCLEOTIDE SEQUENCE [LARGE SCALE GENOMIC DNA]</scope>
    <source>
        <strain evidence="6 7">CBS 102226</strain>
    </source>
</reference>
<dbReference type="Proteomes" id="UP000053411">
    <property type="component" value="Unassembled WGS sequence"/>
</dbReference>